<dbReference type="Proteomes" id="UP000006620">
    <property type="component" value="Chromosome"/>
</dbReference>
<dbReference type="KEGG" id="pms:KNP414_07452"/>
<dbReference type="PATRIC" id="fig|1036673.3.peg.6956"/>
<dbReference type="InterPro" id="IPR025943">
    <property type="entry name" value="Sigma_54_int_dom_ATP-bd_2"/>
</dbReference>
<evidence type="ECO:0000313" key="10">
    <source>
        <dbReference type="EMBL" id="AEI45956.1"/>
    </source>
</evidence>
<dbReference type="InterPro" id="IPR000700">
    <property type="entry name" value="PAS-assoc_C"/>
</dbReference>
<dbReference type="PROSITE" id="PS00688">
    <property type="entry name" value="SIGMA54_INTERACT_3"/>
    <property type="match status" value="1"/>
</dbReference>
<evidence type="ECO:0000256" key="7">
    <source>
        <dbReference type="ARBA" id="ARBA00029500"/>
    </source>
</evidence>
<sequence>MSTKWFVRKAHKVTFDSTADEAWRIMSQYNEPYVFIEDGEQPGRIAAFLRTTDIMPSVNQREWMERKVASLPYQTHLMHIQQEADMLDFFKVFGEEIVVLESREGRHESYLTREDVLYYLLTNQSTGSDWIRSLLHSIPLGIVIADGHGRIENFSAEALRMLRAEPDELRREHAGSLLDGEIFQNVIERGEVVLNHIIVNDKIGVLADFGPIRNKHGHVTGAIIVLQDLPYIENMAMELEYVKNLNTDLQAILSSIYDEILVVDEKGVLLRYSGKWVEDFRESRLEDLIGTNLMELEHEGGFFASLVKMVLERRRKVSVMQESRTGRNVLAVGNPVFDAKGKLERIVIALRDITETVLLKEELRHAKKMSERYKKELEHLRDQKSYSGQRQVIYGSEKIEKVMKYIHKVANVSSTVLLTGESGVGKEVFARCIYELGPRSSKPFVKVNCGAIPEALLESELFGYVKGAFTGANASGKQGYFQMANKGILFLDEIAEMPLSLQVKLLRALQEREIIPVGGTEVVEIDVQIITATNKDLEKMVEEGTFREDLYYRLNVIPIAIPPLRERPEDIPLLSLHFLHKFNEKYSRSNQLSQDALDVLESYSWPGNVRELQNIIERISVTTDEELIEASQITPLLKRGKTSPSSLRRPAKGMSLKEATKALEDQMIKAAMEEYKTTSMAAKVLGVSQSTISRKYQEIQERIGRGEDIGITI</sequence>
<evidence type="ECO:0000259" key="9">
    <source>
        <dbReference type="PROSITE" id="PS50113"/>
    </source>
</evidence>
<dbReference type="HOGENOM" id="CLU_000445_8_1_9"/>
<organism evidence="10 11">
    <name type="scientific">Paenibacillus mucilaginosus (strain KNP414)</name>
    <dbReference type="NCBI Taxonomy" id="1036673"/>
    <lineage>
        <taxon>Bacteria</taxon>
        <taxon>Bacillati</taxon>
        <taxon>Bacillota</taxon>
        <taxon>Bacilli</taxon>
        <taxon>Bacillales</taxon>
        <taxon>Paenibacillaceae</taxon>
        <taxon>Paenibacillus</taxon>
    </lineage>
</organism>
<dbReference type="InterPro" id="IPR002078">
    <property type="entry name" value="Sigma_54_int"/>
</dbReference>
<dbReference type="GO" id="GO:0006355">
    <property type="term" value="P:regulation of DNA-templated transcription"/>
    <property type="evidence" value="ECO:0007669"/>
    <property type="project" value="InterPro"/>
</dbReference>
<dbReference type="RefSeq" id="WP_013921097.1">
    <property type="nucleotide sequence ID" value="NC_015690.1"/>
</dbReference>
<evidence type="ECO:0000256" key="2">
    <source>
        <dbReference type="ARBA" id="ARBA00022797"/>
    </source>
</evidence>
<feature type="domain" description="Sigma-54 factor interaction" evidence="8">
    <location>
        <begin position="392"/>
        <end position="621"/>
    </location>
</feature>
<dbReference type="InterPro" id="IPR058031">
    <property type="entry name" value="AAA_lid_NorR"/>
</dbReference>
<evidence type="ECO:0000313" key="11">
    <source>
        <dbReference type="Proteomes" id="UP000006620"/>
    </source>
</evidence>
<proteinExistence type="predicted"/>
<name>F8F7E7_PAEMK</name>
<keyword evidence="1" id="KW-0547">Nucleotide-binding</keyword>
<dbReference type="InterPro" id="IPR027417">
    <property type="entry name" value="P-loop_NTPase"/>
</dbReference>
<dbReference type="FunFam" id="3.40.50.300:FF:000006">
    <property type="entry name" value="DNA-binding transcriptional regulator NtrC"/>
    <property type="match status" value="1"/>
</dbReference>
<dbReference type="InterPro" id="IPR046342">
    <property type="entry name" value="CBS_dom_sf"/>
</dbReference>
<dbReference type="PROSITE" id="PS00675">
    <property type="entry name" value="SIGMA54_INTERACT_1"/>
    <property type="match status" value="1"/>
</dbReference>
<accession>F8F7E7</accession>
<dbReference type="Gene3D" id="3.30.450.20">
    <property type="entry name" value="PAS domain"/>
    <property type="match status" value="2"/>
</dbReference>
<dbReference type="CDD" id="cd00130">
    <property type="entry name" value="PAS"/>
    <property type="match status" value="1"/>
</dbReference>
<dbReference type="InterPro" id="IPR035965">
    <property type="entry name" value="PAS-like_dom_sf"/>
</dbReference>
<dbReference type="SMART" id="SM00382">
    <property type="entry name" value="AAA"/>
    <property type="match status" value="1"/>
</dbReference>
<dbReference type="SUPFAM" id="SSF46689">
    <property type="entry name" value="Homeodomain-like"/>
    <property type="match status" value="1"/>
</dbReference>
<keyword evidence="4" id="KW-0805">Transcription regulation</keyword>
<dbReference type="CDD" id="cd00009">
    <property type="entry name" value="AAA"/>
    <property type="match status" value="1"/>
</dbReference>
<protein>
    <recommendedName>
        <fullName evidence="7">HTH-type transcriptional regulatory protein TyrR</fullName>
    </recommendedName>
</protein>
<dbReference type="SMART" id="SM00091">
    <property type="entry name" value="PAS"/>
    <property type="match status" value="2"/>
</dbReference>
<dbReference type="GO" id="GO:0003677">
    <property type="term" value="F:DNA binding"/>
    <property type="evidence" value="ECO:0007669"/>
    <property type="project" value="UniProtKB-KW"/>
</dbReference>
<keyword evidence="6" id="KW-0804">Transcription</keyword>
<dbReference type="InterPro" id="IPR003593">
    <property type="entry name" value="AAA+_ATPase"/>
</dbReference>
<dbReference type="InterPro" id="IPR030828">
    <property type="entry name" value="HTH_TyrR"/>
</dbReference>
<evidence type="ECO:0000256" key="4">
    <source>
        <dbReference type="ARBA" id="ARBA00023015"/>
    </source>
</evidence>
<dbReference type="PROSITE" id="PS50113">
    <property type="entry name" value="PAC"/>
    <property type="match status" value="1"/>
</dbReference>
<dbReference type="PROSITE" id="PS50045">
    <property type="entry name" value="SIGMA54_INTERACT_4"/>
    <property type="match status" value="1"/>
</dbReference>
<feature type="domain" description="PAC" evidence="9">
    <location>
        <begin position="313"/>
        <end position="365"/>
    </location>
</feature>
<dbReference type="SUPFAM" id="SSF55785">
    <property type="entry name" value="PYP-like sensor domain (PAS domain)"/>
    <property type="match status" value="2"/>
</dbReference>
<dbReference type="GO" id="GO:0005524">
    <property type="term" value="F:ATP binding"/>
    <property type="evidence" value="ECO:0007669"/>
    <property type="project" value="UniProtKB-KW"/>
</dbReference>
<dbReference type="Pfam" id="PF25601">
    <property type="entry name" value="AAA_lid_14"/>
    <property type="match status" value="1"/>
</dbReference>
<reference evidence="11" key="1">
    <citation type="submission" date="2011-06" db="EMBL/GenBank/DDBJ databases">
        <title>Complete genome sequence of Paenibacillus mucilaginosus KNP414.</title>
        <authorList>
            <person name="Wang J."/>
            <person name="Hu S."/>
            <person name="Hu X."/>
            <person name="Zhang B."/>
            <person name="Dong D."/>
            <person name="Zhang S."/>
            <person name="Zhao K."/>
            <person name="Wu D."/>
        </authorList>
    </citation>
    <scope>NUCLEOTIDE SEQUENCE [LARGE SCALE GENOMIC DNA]</scope>
    <source>
        <strain evidence="11">KNP414</strain>
    </source>
</reference>
<dbReference type="Pfam" id="PF18024">
    <property type="entry name" value="HTH_50"/>
    <property type="match status" value="1"/>
</dbReference>
<dbReference type="Gene3D" id="1.10.8.60">
    <property type="match status" value="1"/>
</dbReference>
<dbReference type="InterPro" id="IPR025662">
    <property type="entry name" value="Sigma_54_int_dom_ATP-bd_1"/>
</dbReference>
<dbReference type="InterPro" id="IPR000014">
    <property type="entry name" value="PAS"/>
</dbReference>
<dbReference type="EMBL" id="CP002869">
    <property type="protein sequence ID" value="AEI45956.1"/>
    <property type="molecule type" value="Genomic_DNA"/>
</dbReference>
<dbReference type="SUPFAM" id="SSF54631">
    <property type="entry name" value="CBS-domain pair"/>
    <property type="match status" value="1"/>
</dbReference>
<dbReference type="InterPro" id="IPR013767">
    <property type="entry name" value="PAS_fold"/>
</dbReference>
<evidence type="ECO:0000256" key="6">
    <source>
        <dbReference type="ARBA" id="ARBA00023163"/>
    </source>
</evidence>
<dbReference type="InterPro" id="IPR009057">
    <property type="entry name" value="Homeodomain-like_sf"/>
</dbReference>
<dbReference type="PROSITE" id="PS00676">
    <property type="entry name" value="SIGMA54_INTERACT_2"/>
    <property type="match status" value="1"/>
</dbReference>
<dbReference type="Gene3D" id="3.40.50.300">
    <property type="entry name" value="P-loop containing nucleotide triphosphate hydrolases"/>
    <property type="match status" value="1"/>
</dbReference>
<keyword evidence="2" id="KW-0058">Aromatic hydrocarbons catabolism</keyword>
<keyword evidence="3" id="KW-0067">ATP-binding</keyword>
<dbReference type="Pfam" id="PF13426">
    <property type="entry name" value="PAS_9"/>
    <property type="match status" value="1"/>
</dbReference>
<dbReference type="SUPFAM" id="SSF52540">
    <property type="entry name" value="P-loop containing nucleoside triphosphate hydrolases"/>
    <property type="match status" value="1"/>
</dbReference>
<keyword evidence="5" id="KW-0238">DNA-binding</keyword>
<dbReference type="PANTHER" id="PTHR32071:SF57">
    <property type="entry name" value="C4-DICARBOXYLATE TRANSPORT TRANSCRIPTIONAL REGULATORY PROTEIN DCTD"/>
    <property type="match status" value="1"/>
</dbReference>
<dbReference type="Pfam" id="PF00158">
    <property type="entry name" value="Sigma54_activat"/>
    <property type="match status" value="1"/>
</dbReference>
<dbReference type="PANTHER" id="PTHR32071">
    <property type="entry name" value="TRANSCRIPTIONAL REGULATORY PROTEIN"/>
    <property type="match status" value="1"/>
</dbReference>
<evidence type="ECO:0000256" key="3">
    <source>
        <dbReference type="ARBA" id="ARBA00022840"/>
    </source>
</evidence>
<dbReference type="Gene3D" id="1.10.10.60">
    <property type="entry name" value="Homeodomain-like"/>
    <property type="match status" value="1"/>
</dbReference>
<reference evidence="10 11" key="2">
    <citation type="journal article" date="2013" name="Genome Announc.">
        <title>Genome Sequence of Growth-Improving Paenibacillus mucilaginosus Strain KNP414.</title>
        <authorList>
            <person name="Lu J.J."/>
            <person name="Wang J.F."/>
            <person name="Hu X.F."/>
        </authorList>
    </citation>
    <scope>NUCLEOTIDE SEQUENCE [LARGE SCALE GENOMIC DNA]</scope>
    <source>
        <strain evidence="10 11">KNP414</strain>
    </source>
</reference>
<evidence type="ECO:0000256" key="1">
    <source>
        <dbReference type="ARBA" id="ARBA00022741"/>
    </source>
</evidence>
<evidence type="ECO:0000259" key="8">
    <source>
        <dbReference type="PROSITE" id="PS50045"/>
    </source>
</evidence>
<dbReference type="AlphaFoldDB" id="F8F7E7"/>
<evidence type="ECO:0000256" key="5">
    <source>
        <dbReference type="ARBA" id="ARBA00023125"/>
    </source>
</evidence>
<gene>
    <name evidence="10" type="ordered locus">KNP414_07452</name>
</gene>
<dbReference type="InterPro" id="IPR025944">
    <property type="entry name" value="Sigma_54_int_dom_CS"/>
</dbReference>
<dbReference type="Pfam" id="PF00989">
    <property type="entry name" value="PAS"/>
    <property type="match status" value="1"/>
</dbReference>